<protein>
    <submittedName>
        <fullName evidence="3">Uncharacterized protein</fullName>
    </submittedName>
</protein>
<accession>A0ABD3N6M1</accession>
<sequence>MSSPRLCFFSLLLIIAASGFIAPTHRQFHNKKIVSLSSSSHSISTSALANSPLFSGDNNDNDSNDFSGFNPFQPGSKMPSSGGFETLSDDDRKQPSPSTPGGRVSPRSMRMKELTTDLLACISDEDSVSNLLESNEEFLLEQLNNLDAVLEPDSIFTPSMSRSERFEQYRQVMEDRIRNARAPAAKNALRALKEFVSSRE</sequence>
<keyword evidence="4" id="KW-1185">Reference proteome</keyword>
<feature type="chain" id="PRO_5044820801" evidence="2">
    <location>
        <begin position="20"/>
        <end position="200"/>
    </location>
</feature>
<reference evidence="3 4" key="1">
    <citation type="submission" date="2024-10" db="EMBL/GenBank/DDBJ databases">
        <title>Updated reference genomes for cyclostephanoid diatoms.</title>
        <authorList>
            <person name="Roberts W.R."/>
            <person name="Alverson A.J."/>
        </authorList>
    </citation>
    <scope>NUCLEOTIDE SEQUENCE [LARGE SCALE GENOMIC DNA]</scope>
    <source>
        <strain evidence="3 4">AJA232-27</strain>
    </source>
</reference>
<organism evidence="3 4">
    <name type="scientific">Discostella pseudostelligera</name>
    <dbReference type="NCBI Taxonomy" id="259834"/>
    <lineage>
        <taxon>Eukaryota</taxon>
        <taxon>Sar</taxon>
        <taxon>Stramenopiles</taxon>
        <taxon>Ochrophyta</taxon>
        <taxon>Bacillariophyta</taxon>
        <taxon>Coscinodiscophyceae</taxon>
        <taxon>Thalassiosirophycidae</taxon>
        <taxon>Stephanodiscales</taxon>
        <taxon>Stephanodiscaceae</taxon>
        <taxon>Discostella</taxon>
    </lineage>
</organism>
<name>A0ABD3N6M1_9STRA</name>
<evidence type="ECO:0000313" key="3">
    <source>
        <dbReference type="EMBL" id="KAL3770197.1"/>
    </source>
</evidence>
<dbReference type="Proteomes" id="UP001530293">
    <property type="component" value="Unassembled WGS sequence"/>
</dbReference>
<gene>
    <name evidence="3" type="ORF">ACHAWU_009137</name>
</gene>
<proteinExistence type="predicted"/>
<keyword evidence="2" id="KW-0732">Signal</keyword>
<feature type="signal peptide" evidence="2">
    <location>
        <begin position="1"/>
        <end position="19"/>
    </location>
</feature>
<evidence type="ECO:0000313" key="4">
    <source>
        <dbReference type="Proteomes" id="UP001530293"/>
    </source>
</evidence>
<dbReference type="AlphaFoldDB" id="A0ABD3N6M1"/>
<dbReference type="EMBL" id="JALLBG020000044">
    <property type="protein sequence ID" value="KAL3770197.1"/>
    <property type="molecule type" value="Genomic_DNA"/>
</dbReference>
<comment type="caution">
    <text evidence="3">The sequence shown here is derived from an EMBL/GenBank/DDBJ whole genome shotgun (WGS) entry which is preliminary data.</text>
</comment>
<evidence type="ECO:0000256" key="1">
    <source>
        <dbReference type="SAM" id="MobiDB-lite"/>
    </source>
</evidence>
<feature type="region of interest" description="Disordered" evidence="1">
    <location>
        <begin position="54"/>
        <end position="110"/>
    </location>
</feature>
<evidence type="ECO:0000256" key="2">
    <source>
        <dbReference type="SAM" id="SignalP"/>
    </source>
</evidence>